<dbReference type="RefSeq" id="WP_114030711.1">
    <property type="nucleotide sequence ID" value="NZ_QOIL01000012.1"/>
</dbReference>
<organism evidence="2 3">
    <name type="scientific">Sphaerisporangium album</name>
    <dbReference type="NCBI Taxonomy" id="509200"/>
    <lineage>
        <taxon>Bacteria</taxon>
        <taxon>Bacillati</taxon>
        <taxon>Actinomycetota</taxon>
        <taxon>Actinomycetes</taxon>
        <taxon>Streptosporangiales</taxon>
        <taxon>Streptosporangiaceae</taxon>
        <taxon>Sphaerisporangium</taxon>
    </lineage>
</organism>
<proteinExistence type="predicted"/>
<evidence type="ECO:0000313" key="2">
    <source>
        <dbReference type="EMBL" id="RCG28989.1"/>
    </source>
</evidence>
<reference evidence="2 3" key="1">
    <citation type="submission" date="2018-06" db="EMBL/GenBank/DDBJ databases">
        <title>Sphaerisporangium craniellae sp. nov., isolated from a marine sponge in the South China Sea.</title>
        <authorList>
            <person name="Li L."/>
        </authorList>
    </citation>
    <scope>NUCLEOTIDE SEQUENCE [LARGE SCALE GENOMIC DNA]</scope>
    <source>
        <strain evidence="2 3">CCTCC AA 208026</strain>
    </source>
</reference>
<name>A0A367FGF2_9ACTN</name>
<keyword evidence="3" id="KW-1185">Reference proteome</keyword>
<protein>
    <recommendedName>
        <fullName evidence="4">Secreted protein</fullName>
    </recommendedName>
</protein>
<feature type="signal peptide" evidence="1">
    <location>
        <begin position="1"/>
        <end position="35"/>
    </location>
</feature>
<dbReference type="EMBL" id="QOIL01000012">
    <property type="protein sequence ID" value="RCG28989.1"/>
    <property type="molecule type" value="Genomic_DNA"/>
</dbReference>
<dbReference type="Proteomes" id="UP000253094">
    <property type="component" value="Unassembled WGS sequence"/>
</dbReference>
<sequence>MPSPMPMLSRRCAALVAATVTVAIGGLALAPGAHAEVVPSSSQYVCENGPWQVGTDVAGTKCWENSLGNVGQVSFARDRSVYTCGKVDRVGTDAPFSISGTDCKKVSPSTDEPQD</sequence>
<accession>A0A367FGF2</accession>
<evidence type="ECO:0000313" key="3">
    <source>
        <dbReference type="Proteomes" id="UP000253094"/>
    </source>
</evidence>
<feature type="chain" id="PRO_5016720029" description="Secreted protein" evidence="1">
    <location>
        <begin position="36"/>
        <end position="115"/>
    </location>
</feature>
<keyword evidence="1" id="KW-0732">Signal</keyword>
<evidence type="ECO:0008006" key="4">
    <source>
        <dbReference type="Google" id="ProtNLM"/>
    </source>
</evidence>
<evidence type="ECO:0000256" key="1">
    <source>
        <dbReference type="SAM" id="SignalP"/>
    </source>
</evidence>
<comment type="caution">
    <text evidence="2">The sequence shown here is derived from an EMBL/GenBank/DDBJ whole genome shotgun (WGS) entry which is preliminary data.</text>
</comment>
<dbReference type="AlphaFoldDB" id="A0A367FGF2"/>
<gene>
    <name evidence="2" type="ORF">DQ384_21785</name>
</gene>